<dbReference type="Pfam" id="PF22091">
    <property type="entry name" value="DUF6941"/>
    <property type="match status" value="1"/>
</dbReference>
<protein>
    <submittedName>
        <fullName evidence="1">Uncharacterized protein</fullName>
    </submittedName>
</protein>
<sequence length="145" mass="15211">MNPTLLTAVLADAVTVRDNLLHVLGGGITTLLRPSFPAPLAARLGLTFYFQFPAGHRETVTFGAACKGEDDEVVFEVEGSVDVFSVDSDAPASASIAVPLENAGVPSPGRYVIDVSINGTVQAQIPFRVQLVDPDMMDPASPPFG</sequence>
<accession>A0A7W5CFE7</accession>
<organism evidence="1 2">
    <name type="scientific">Microbacterium proteolyticum</name>
    <dbReference type="NCBI Taxonomy" id="1572644"/>
    <lineage>
        <taxon>Bacteria</taxon>
        <taxon>Bacillati</taxon>
        <taxon>Actinomycetota</taxon>
        <taxon>Actinomycetes</taxon>
        <taxon>Micrococcales</taxon>
        <taxon>Microbacteriaceae</taxon>
        <taxon>Microbacterium</taxon>
    </lineage>
</organism>
<dbReference type="InterPro" id="IPR054221">
    <property type="entry name" value="DUF6941"/>
</dbReference>
<dbReference type="RefSeq" id="WP_183418161.1">
    <property type="nucleotide sequence ID" value="NZ_JACHXY010000001.1"/>
</dbReference>
<gene>
    <name evidence="1" type="ORF">FHS07_000316</name>
</gene>
<proteinExistence type="predicted"/>
<dbReference type="AlphaFoldDB" id="A0A7W5CFE7"/>
<name>A0A7W5CFE7_9MICO</name>
<dbReference type="Proteomes" id="UP000543579">
    <property type="component" value="Unassembled WGS sequence"/>
</dbReference>
<evidence type="ECO:0000313" key="2">
    <source>
        <dbReference type="Proteomes" id="UP000543579"/>
    </source>
</evidence>
<comment type="caution">
    <text evidence="1">The sequence shown here is derived from an EMBL/GenBank/DDBJ whole genome shotgun (WGS) entry which is preliminary data.</text>
</comment>
<dbReference type="EMBL" id="JACHXY010000001">
    <property type="protein sequence ID" value="MBB3156632.1"/>
    <property type="molecule type" value="Genomic_DNA"/>
</dbReference>
<evidence type="ECO:0000313" key="1">
    <source>
        <dbReference type="EMBL" id="MBB3156632.1"/>
    </source>
</evidence>
<reference evidence="1 2" key="1">
    <citation type="submission" date="2020-08" db="EMBL/GenBank/DDBJ databases">
        <title>Genomic Encyclopedia of Type Strains, Phase III (KMG-III): the genomes of soil and plant-associated and newly described type strains.</title>
        <authorList>
            <person name="Whitman W."/>
        </authorList>
    </citation>
    <scope>NUCLEOTIDE SEQUENCE [LARGE SCALE GENOMIC DNA]</scope>
    <source>
        <strain evidence="1 2">CECT 8356</strain>
    </source>
</reference>